<keyword evidence="6" id="KW-0539">Nucleus</keyword>
<dbReference type="PANTHER" id="PTHR13710">
    <property type="entry name" value="DNA HELICASE RECQ FAMILY MEMBER"/>
    <property type="match status" value="1"/>
</dbReference>
<evidence type="ECO:0000256" key="4">
    <source>
        <dbReference type="ARBA" id="ARBA00034617"/>
    </source>
</evidence>
<evidence type="ECO:0000256" key="2">
    <source>
        <dbReference type="ARBA" id="ARBA00022801"/>
    </source>
</evidence>
<name>A0A0N4ZJ23_PARTI</name>
<dbReference type="Gene3D" id="3.40.50.300">
    <property type="entry name" value="P-loop containing nucleotide triphosphate hydrolases"/>
    <property type="match status" value="2"/>
</dbReference>
<keyword evidence="3 6" id="KW-0347">Helicase</keyword>
<evidence type="ECO:0000313" key="9">
    <source>
        <dbReference type="Proteomes" id="UP000038045"/>
    </source>
</evidence>
<dbReference type="GO" id="GO:0016887">
    <property type="term" value="F:ATP hydrolysis activity"/>
    <property type="evidence" value="ECO:0007669"/>
    <property type="project" value="RHEA"/>
</dbReference>
<dbReference type="AlphaFoldDB" id="A0A0N4ZJ23"/>
<evidence type="ECO:0000313" key="10">
    <source>
        <dbReference type="WBParaSite" id="PTRK_0000793500.1"/>
    </source>
</evidence>
<dbReference type="NCBIfam" id="TIGR00614">
    <property type="entry name" value="recQ_fam"/>
    <property type="match status" value="1"/>
</dbReference>
<sequence>MSVDEAWFEKQLIKATVIMNRSSVRKDNKGLKNADMFYCSPNFLSLTMAGRTNYLFFNVFGLKECRKIQSDVIEAATIRNTDIYLSFSSDMDKSLCYKLPALLWKGITVVFSPSMKWIDGQVESLRRIGVSCYVWTPELTIRDVERMIKDMSTMDPNYRIIYWMAKVSERNFFFERMLQDLSERDLLNYFVVEEAYRITEWGHNFEAKYLSLSRFREICPNVPWIVLNGPANPIAEEDILKQLEFGGDRPYEIFKTSCSRFNLFYSVVSVEYLIEMEKDRIKKLLQRHHSKHALPPGTGDINPDIYSVIKMNSLMYIKKLYQAFNGCSGIVYCNSGRDCEDMSKYLQENGIPSLHYHSSLYDDYKKMVKQRWIRNDINVICVPVGYDIGVKKNDVRFVIHMSCPNDLTTYYEETGNAGRDGDKSFCRLYKSESLMRRLKIFSSMKKSSCKDISSCEESKRNPEYLVEAVKWMLQYCEGQRCRHVIFRDYFGEDSFDSCESNCDFCIQRNQFSRVTQLSSNESTQDTLEESNSNRKRPATESINMSEDDSPKKPRND</sequence>
<comment type="catalytic activity">
    <reaction evidence="4 6">
        <text>Couples ATP hydrolysis with the unwinding of duplex DNA by translocating in the 3'-5' direction.</text>
        <dbReference type="EC" id="5.6.2.4"/>
    </reaction>
</comment>
<feature type="compositionally biased region" description="Polar residues" evidence="7">
    <location>
        <begin position="516"/>
        <end position="525"/>
    </location>
</feature>
<dbReference type="GO" id="GO:0005524">
    <property type="term" value="F:ATP binding"/>
    <property type="evidence" value="ECO:0007669"/>
    <property type="project" value="UniProtKB-KW"/>
</dbReference>
<dbReference type="GO" id="GO:0005634">
    <property type="term" value="C:nucleus"/>
    <property type="evidence" value="ECO:0007669"/>
    <property type="project" value="UniProtKB-SubCell"/>
</dbReference>
<comment type="subcellular location">
    <subcellularLocation>
        <location evidence="6">Nucleus</location>
    </subcellularLocation>
</comment>
<reference evidence="10" key="1">
    <citation type="submission" date="2017-02" db="UniProtKB">
        <authorList>
            <consortium name="WormBaseParasite"/>
        </authorList>
    </citation>
    <scope>IDENTIFICATION</scope>
</reference>
<dbReference type="PANTHER" id="PTHR13710:SF152">
    <property type="entry name" value="ATP-DEPENDENT DNA HELICASE Q5"/>
    <property type="match status" value="1"/>
</dbReference>
<dbReference type="InterPro" id="IPR027417">
    <property type="entry name" value="P-loop_NTPase"/>
</dbReference>
<dbReference type="GO" id="GO:0043138">
    <property type="term" value="F:3'-5' DNA helicase activity"/>
    <property type="evidence" value="ECO:0007669"/>
    <property type="project" value="UniProtKB-EC"/>
</dbReference>
<dbReference type="Pfam" id="PF00271">
    <property type="entry name" value="Helicase_C"/>
    <property type="match status" value="1"/>
</dbReference>
<keyword evidence="2 6" id="KW-0378">Hydrolase</keyword>
<evidence type="ECO:0000256" key="1">
    <source>
        <dbReference type="ARBA" id="ARBA00005446"/>
    </source>
</evidence>
<dbReference type="GO" id="GO:0000724">
    <property type="term" value="P:double-strand break repair via homologous recombination"/>
    <property type="evidence" value="ECO:0007669"/>
    <property type="project" value="TreeGrafter"/>
</dbReference>
<keyword evidence="9" id="KW-1185">Reference proteome</keyword>
<dbReference type="SUPFAM" id="SSF52540">
    <property type="entry name" value="P-loop containing nucleoside triphosphate hydrolases"/>
    <property type="match status" value="2"/>
</dbReference>
<evidence type="ECO:0000256" key="6">
    <source>
        <dbReference type="RuleBase" id="RU364117"/>
    </source>
</evidence>
<dbReference type="InterPro" id="IPR004589">
    <property type="entry name" value="DNA_helicase_ATP-dep_RecQ"/>
</dbReference>
<feature type="region of interest" description="Disordered" evidence="7">
    <location>
        <begin position="516"/>
        <end position="556"/>
    </location>
</feature>
<dbReference type="Proteomes" id="UP000038045">
    <property type="component" value="Unplaced"/>
</dbReference>
<dbReference type="GO" id="GO:0005737">
    <property type="term" value="C:cytoplasm"/>
    <property type="evidence" value="ECO:0007669"/>
    <property type="project" value="TreeGrafter"/>
</dbReference>
<dbReference type="GO" id="GO:0005694">
    <property type="term" value="C:chromosome"/>
    <property type="evidence" value="ECO:0007669"/>
    <property type="project" value="TreeGrafter"/>
</dbReference>
<organism evidence="9 10">
    <name type="scientific">Parastrongyloides trichosuri</name>
    <name type="common">Possum-specific nematode worm</name>
    <dbReference type="NCBI Taxonomy" id="131310"/>
    <lineage>
        <taxon>Eukaryota</taxon>
        <taxon>Metazoa</taxon>
        <taxon>Ecdysozoa</taxon>
        <taxon>Nematoda</taxon>
        <taxon>Chromadorea</taxon>
        <taxon>Rhabditida</taxon>
        <taxon>Tylenchina</taxon>
        <taxon>Panagrolaimomorpha</taxon>
        <taxon>Strongyloidoidea</taxon>
        <taxon>Strongyloididae</taxon>
        <taxon>Parastrongyloides</taxon>
    </lineage>
</organism>
<dbReference type="EC" id="5.6.2.4" evidence="6"/>
<comment type="catalytic activity">
    <reaction evidence="5 6">
        <text>ATP + H2O = ADP + phosphate + H(+)</text>
        <dbReference type="Rhea" id="RHEA:13065"/>
        <dbReference type="ChEBI" id="CHEBI:15377"/>
        <dbReference type="ChEBI" id="CHEBI:15378"/>
        <dbReference type="ChEBI" id="CHEBI:30616"/>
        <dbReference type="ChEBI" id="CHEBI:43474"/>
        <dbReference type="ChEBI" id="CHEBI:456216"/>
    </reaction>
</comment>
<accession>A0A0N4ZJ23</accession>
<dbReference type="GO" id="GO:0009378">
    <property type="term" value="F:four-way junction helicase activity"/>
    <property type="evidence" value="ECO:0007669"/>
    <property type="project" value="TreeGrafter"/>
</dbReference>
<evidence type="ECO:0000256" key="7">
    <source>
        <dbReference type="SAM" id="MobiDB-lite"/>
    </source>
</evidence>
<keyword evidence="6" id="KW-0547">Nucleotide-binding</keyword>
<feature type="domain" description="Helicase C-terminal" evidence="8">
    <location>
        <begin position="319"/>
        <end position="463"/>
    </location>
</feature>
<dbReference type="Pfam" id="PF16124">
    <property type="entry name" value="RecQ_Zn_bind"/>
    <property type="match status" value="1"/>
</dbReference>
<evidence type="ECO:0000256" key="3">
    <source>
        <dbReference type="ARBA" id="ARBA00022806"/>
    </source>
</evidence>
<dbReference type="InterPro" id="IPR001650">
    <property type="entry name" value="Helicase_C-like"/>
</dbReference>
<dbReference type="PROSITE" id="PS51194">
    <property type="entry name" value="HELICASE_CTER"/>
    <property type="match status" value="1"/>
</dbReference>
<dbReference type="STRING" id="131310.A0A0N4ZJ23"/>
<evidence type="ECO:0000259" key="8">
    <source>
        <dbReference type="PROSITE" id="PS51194"/>
    </source>
</evidence>
<dbReference type="InterPro" id="IPR032284">
    <property type="entry name" value="RecQ_Zn-bd"/>
</dbReference>
<comment type="similarity">
    <text evidence="1 6">Belongs to the helicase family. RecQ subfamily.</text>
</comment>
<dbReference type="WBParaSite" id="PTRK_0000793500.1">
    <property type="protein sequence ID" value="PTRK_0000793500.1"/>
    <property type="gene ID" value="PTRK_0000793500"/>
</dbReference>
<keyword evidence="6" id="KW-0067">ATP-binding</keyword>
<evidence type="ECO:0000256" key="5">
    <source>
        <dbReference type="ARBA" id="ARBA00049360"/>
    </source>
</evidence>
<proteinExistence type="inferred from homology"/>
<protein>
    <recommendedName>
        <fullName evidence="6">ATP-dependent DNA helicase</fullName>
        <ecNumber evidence="6">5.6.2.4</ecNumber>
    </recommendedName>
</protein>